<sequence length="10" mass="1162">MGLTWALSKR</sequence>
<reference evidence="1" key="1">
    <citation type="submission" date="2014-09" db="EMBL/GenBank/DDBJ databases">
        <authorList>
            <person name="Magalhaes I.L.F."/>
            <person name="Oliveira U."/>
            <person name="Santos F.R."/>
            <person name="Vidigal T.H.D.A."/>
            <person name="Brescovit A.D."/>
            <person name="Santos A.J."/>
        </authorList>
    </citation>
    <scope>NUCLEOTIDE SEQUENCE</scope>
    <source>
        <tissue evidence="1">Shoot tissue taken approximately 20 cm above the soil surface</tissue>
    </source>
</reference>
<accession>A0A0A9EQ60</accession>
<dbReference type="EMBL" id="GBRH01199753">
    <property type="protein sequence ID" value="JAD98142.1"/>
    <property type="molecule type" value="Transcribed_RNA"/>
</dbReference>
<organism evidence="1">
    <name type="scientific">Arundo donax</name>
    <name type="common">Giant reed</name>
    <name type="synonym">Donax arundinaceus</name>
    <dbReference type="NCBI Taxonomy" id="35708"/>
    <lineage>
        <taxon>Eukaryota</taxon>
        <taxon>Viridiplantae</taxon>
        <taxon>Streptophyta</taxon>
        <taxon>Embryophyta</taxon>
        <taxon>Tracheophyta</taxon>
        <taxon>Spermatophyta</taxon>
        <taxon>Magnoliopsida</taxon>
        <taxon>Liliopsida</taxon>
        <taxon>Poales</taxon>
        <taxon>Poaceae</taxon>
        <taxon>PACMAD clade</taxon>
        <taxon>Arundinoideae</taxon>
        <taxon>Arundineae</taxon>
        <taxon>Arundo</taxon>
    </lineage>
</organism>
<name>A0A0A9EQ60_ARUDO</name>
<protein>
    <submittedName>
        <fullName evidence="1">Uncharacterized protein</fullName>
    </submittedName>
</protein>
<reference evidence="1" key="2">
    <citation type="journal article" date="2015" name="Data Brief">
        <title>Shoot transcriptome of the giant reed, Arundo donax.</title>
        <authorList>
            <person name="Barrero R.A."/>
            <person name="Guerrero F.D."/>
            <person name="Moolhuijzen P."/>
            <person name="Goolsby J.A."/>
            <person name="Tidwell J."/>
            <person name="Bellgard S.E."/>
            <person name="Bellgard M.I."/>
        </authorList>
    </citation>
    <scope>NUCLEOTIDE SEQUENCE</scope>
    <source>
        <tissue evidence="1">Shoot tissue taken approximately 20 cm above the soil surface</tissue>
    </source>
</reference>
<proteinExistence type="predicted"/>
<evidence type="ECO:0000313" key="1">
    <source>
        <dbReference type="EMBL" id="JAD98142.1"/>
    </source>
</evidence>